<proteinExistence type="predicted"/>
<reference evidence="1" key="1">
    <citation type="submission" date="2023-07" db="EMBL/GenBank/DDBJ databases">
        <title>Black Yeasts Isolated from many extreme environments.</title>
        <authorList>
            <person name="Coleine C."/>
            <person name="Stajich J.E."/>
            <person name="Selbmann L."/>
        </authorList>
    </citation>
    <scope>NUCLEOTIDE SEQUENCE</scope>
    <source>
        <strain evidence="1">CCFEE 5714</strain>
    </source>
</reference>
<evidence type="ECO:0000313" key="1">
    <source>
        <dbReference type="EMBL" id="KAK3722712.1"/>
    </source>
</evidence>
<gene>
    <name evidence="1" type="ORF">LTR37_002283</name>
</gene>
<name>A0ACC3NU40_9PEZI</name>
<accession>A0ACC3NU40</accession>
<dbReference type="EMBL" id="JAUTXU010000012">
    <property type="protein sequence ID" value="KAK3722712.1"/>
    <property type="molecule type" value="Genomic_DNA"/>
</dbReference>
<evidence type="ECO:0000313" key="2">
    <source>
        <dbReference type="Proteomes" id="UP001281147"/>
    </source>
</evidence>
<sequence>MPYVYYFPQPTPSLAAQDGNAAELYTTPPTTAIPMSPREHIWRQQKQQAGEIGSPSPVRKCAERWADFVNEFSMWVNTMKRERRERRKRRDSRVWWWPDEAEDKSWMMDGTER</sequence>
<dbReference type="Proteomes" id="UP001281147">
    <property type="component" value="Unassembled WGS sequence"/>
</dbReference>
<keyword evidence="2" id="KW-1185">Reference proteome</keyword>
<comment type="caution">
    <text evidence="1">The sequence shown here is derived from an EMBL/GenBank/DDBJ whole genome shotgun (WGS) entry which is preliminary data.</text>
</comment>
<organism evidence="1 2">
    <name type="scientific">Vermiconidia calcicola</name>
    <dbReference type="NCBI Taxonomy" id="1690605"/>
    <lineage>
        <taxon>Eukaryota</taxon>
        <taxon>Fungi</taxon>
        <taxon>Dikarya</taxon>
        <taxon>Ascomycota</taxon>
        <taxon>Pezizomycotina</taxon>
        <taxon>Dothideomycetes</taxon>
        <taxon>Dothideomycetidae</taxon>
        <taxon>Mycosphaerellales</taxon>
        <taxon>Extremaceae</taxon>
        <taxon>Vermiconidia</taxon>
    </lineage>
</organism>
<protein>
    <submittedName>
        <fullName evidence="1">Uncharacterized protein</fullName>
    </submittedName>
</protein>